<dbReference type="eggNOG" id="ENOG5030A7S">
    <property type="taxonomic scope" value="Bacteria"/>
</dbReference>
<proteinExistence type="predicted"/>
<dbReference type="PATRIC" id="fig|1423724.4.peg.877"/>
<dbReference type="AlphaFoldDB" id="A0A0R1TQJ8"/>
<dbReference type="STRING" id="1423724.FC32_GL000838"/>
<accession>A0A0R1TQJ8</accession>
<comment type="caution">
    <text evidence="1">The sequence shown here is derived from an EMBL/GenBank/DDBJ whole genome shotgun (WGS) entry which is preliminary data.</text>
</comment>
<dbReference type="Proteomes" id="UP000051324">
    <property type="component" value="Unassembled WGS sequence"/>
</dbReference>
<keyword evidence="2" id="KW-1185">Reference proteome</keyword>
<protein>
    <recommendedName>
        <fullName evidence="3">HTH crp-type domain-containing protein</fullName>
    </recommendedName>
</protein>
<dbReference type="InterPro" id="IPR036390">
    <property type="entry name" value="WH_DNA-bd_sf"/>
</dbReference>
<sequence length="242" mass="28597">MIGLGVYRRDERQVVVNAFLERLTTLGELERKYFSKNCHVRDCKYNEEIKFNDQDVGGICYFISGLGALRIYDYEQQKLNYIAFCRPNEPYFIEKDAKEELVAFDDNVVYILIPAFAVKHLREYSTAFNQILINDMINLVNREKLFNSYCYTTPMNLRVERILLYLAFFYGVKQEQSWLRLPRRIDQSVVASFARASLSTVNQIIDELCRRGILKKGRRKLMLTQVAVEQFSKQTFFRNLLK</sequence>
<dbReference type="EMBL" id="AZFT01000053">
    <property type="protein sequence ID" value="KRL83584.1"/>
    <property type="molecule type" value="Genomic_DNA"/>
</dbReference>
<organism evidence="1 2">
    <name type="scientific">Ligilactobacillus apodemi DSM 16634 = JCM 16172</name>
    <dbReference type="NCBI Taxonomy" id="1423724"/>
    <lineage>
        <taxon>Bacteria</taxon>
        <taxon>Bacillati</taxon>
        <taxon>Bacillota</taxon>
        <taxon>Bacilli</taxon>
        <taxon>Lactobacillales</taxon>
        <taxon>Lactobacillaceae</taxon>
        <taxon>Ligilactobacillus</taxon>
    </lineage>
</organism>
<evidence type="ECO:0008006" key="3">
    <source>
        <dbReference type="Google" id="ProtNLM"/>
    </source>
</evidence>
<dbReference type="SUPFAM" id="SSF46785">
    <property type="entry name" value="Winged helix' DNA-binding domain"/>
    <property type="match status" value="1"/>
</dbReference>
<gene>
    <name evidence="1" type="ORF">FC32_GL000838</name>
</gene>
<reference evidence="1 2" key="1">
    <citation type="journal article" date="2015" name="Genome Announc.">
        <title>Expanding the biotechnology potential of lactobacilli through comparative genomics of 213 strains and associated genera.</title>
        <authorList>
            <person name="Sun Z."/>
            <person name="Harris H.M."/>
            <person name="McCann A."/>
            <person name="Guo C."/>
            <person name="Argimon S."/>
            <person name="Zhang W."/>
            <person name="Yang X."/>
            <person name="Jeffery I.B."/>
            <person name="Cooney J.C."/>
            <person name="Kagawa T.F."/>
            <person name="Liu W."/>
            <person name="Song Y."/>
            <person name="Salvetti E."/>
            <person name="Wrobel A."/>
            <person name="Rasinkangas P."/>
            <person name="Parkhill J."/>
            <person name="Rea M.C."/>
            <person name="O'Sullivan O."/>
            <person name="Ritari J."/>
            <person name="Douillard F.P."/>
            <person name="Paul Ross R."/>
            <person name="Yang R."/>
            <person name="Briner A.E."/>
            <person name="Felis G.E."/>
            <person name="de Vos W.M."/>
            <person name="Barrangou R."/>
            <person name="Klaenhammer T.R."/>
            <person name="Caufield P.W."/>
            <person name="Cui Y."/>
            <person name="Zhang H."/>
            <person name="O'Toole P.W."/>
        </authorList>
    </citation>
    <scope>NUCLEOTIDE SEQUENCE [LARGE SCALE GENOMIC DNA]</scope>
    <source>
        <strain evidence="1 2">DSM 16634</strain>
    </source>
</reference>
<evidence type="ECO:0000313" key="2">
    <source>
        <dbReference type="Proteomes" id="UP000051324"/>
    </source>
</evidence>
<name>A0A0R1TQJ8_9LACO</name>
<evidence type="ECO:0000313" key="1">
    <source>
        <dbReference type="EMBL" id="KRL83584.1"/>
    </source>
</evidence>
<dbReference type="Gene3D" id="1.10.10.10">
    <property type="entry name" value="Winged helix-like DNA-binding domain superfamily/Winged helix DNA-binding domain"/>
    <property type="match status" value="1"/>
</dbReference>
<dbReference type="InterPro" id="IPR036388">
    <property type="entry name" value="WH-like_DNA-bd_sf"/>
</dbReference>